<keyword evidence="2" id="KW-1185">Reference proteome</keyword>
<dbReference type="EMBL" id="CM037155">
    <property type="protein sequence ID" value="KAH7848052.1"/>
    <property type="molecule type" value="Genomic_DNA"/>
</dbReference>
<organism evidence="1 2">
    <name type="scientific">Vaccinium darrowii</name>
    <dbReference type="NCBI Taxonomy" id="229202"/>
    <lineage>
        <taxon>Eukaryota</taxon>
        <taxon>Viridiplantae</taxon>
        <taxon>Streptophyta</taxon>
        <taxon>Embryophyta</taxon>
        <taxon>Tracheophyta</taxon>
        <taxon>Spermatophyta</taxon>
        <taxon>Magnoliopsida</taxon>
        <taxon>eudicotyledons</taxon>
        <taxon>Gunneridae</taxon>
        <taxon>Pentapetalae</taxon>
        <taxon>asterids</taxon>
        <taxon>Ericales</taxon>
        <taxon>Ericaceae</taxon>
        <taxon>Vaccinioideae</taxon>
        <taxon>Vaccinieae</taxon>
        <taxon>Vaccinium</taxon>
    </lineage>
</organism>
<protein>
    <submittedName>
        <fullName evidence="1">Uncharacterized protein</fullName>
    </submittedName>
</protein>
<evidence type="ECO:0000313" key="1">
    <source>
        <dbReference type="EMBL" id="KAH7848052.1"/>
    </source>
</evidence>
<gene>
    <name evidence="1" type="ORF">Vadar_033220</name>
</gene>
<name>A0ACB7Y3K9_9ERIC</name>
<dbReference type="Proteomes" id="UP000828048">
    <property type="component" value="Chromosome 5"/>
</dbReference>
<proteinExistence type="predicted"/>
<reference evidence="1 2" key="1">
    <citation type="journal article" date="2021" name="Hortic Res">
        <title>High-quality reference genome and annotation aids understanding of berry development for evergreen blueberry (Vaccinium darrowii).</title>
        <authorList>
            <person name="Yu J."/>
            <person name="Hulse-Kemp A.M."/>
            <person name="Babiker E."/>
            <person name="Staton M."/>
        </authorList>
    </citation>
    <scope>NUCLEOTIDE SEQUENCE [LARGE SCALE GENOMIC DNA]</scope>
    <source>
        <strain evidence="2">cv. NJ 8807/NJ 8810</strain>
        <tissue evidence="1">Young leaf</tissue>
    </source>
</reference>
<accession>A0ACB7Y3K9</accession>
<comment type="caution">
    <text evidence="1">The sequence shown here is derived from an EMBL/GenBank/DDBJ whole genome shotgun (WGS) entry which is preliminary data.</text>
</comment>
<evidence type="ECO:0000313" key="2">
    <source>
        <dbReference type="Proteomes" id="UP000828048"/>
    </source>
</evidence>
<sequence length="317" mass="35905">MRRTHVMHSQLREKKWVYRVKNQPSDPVQAEVSCDKQEEIFCGAEKLENWVDSGTELENVIEVPKDVVNKANEEQIPEKETDSEERVKETPAPQSVEVMTTNHIGDAEYEEQVDETPARQNIEGKASSSIEASHPESNASFTPSNRELQVIPKNNFVPYQKLHLDVSCIGGRSFLGLLYAVAIMTQDGFFSKAEMIQEVMDIKRLNNMMSDHGIYSRARLLIAVSNPDLLIGSTCYIELDAYANREVAVLYLEGGPDQMVNCPNRVSSDRGKRRIIDLLKRSMQVDGGTAQYYLSVSDGDPRAALMEFSEDLRWERQ</sequence>